<dbReference type="Proteomes" id="UP000276133">
    <property type="component" value="Unassembled WGS sequence"/>
</dbReference>
<gene>
    <name evidence="1" type="ORF">BpHYR1_017566</name>
</gene>
<accession>A0A3M7RX08</accession>
<comment type="caution">
    <text evidence="1">The sequence shown here is derived from an EMBL/GenBank/DDBJ whole genome shotgun (WGS) entry which is preliminary data.</text>
</comment>
<evidence type="ECO:0000313" key="1">
    <source>
        <dbReference type="EMBL" id="RNA28094.1"/>
    </source>
</evidence>
<organism evidence="1 2">
    <name type="scientific">Brachionus plicatilis</name>
    <name type="common">Marine rotifer</name>
    <name type="synonym">Brachionus muelleri</name>
    <dbReference type="NCBI Taxonomy" id="10195"/>
    <lineage>
        <taxon>Eukaryota</taxon>
        <taxon>Metazoa</taxon>
        <taxon>Spiralia</taxon>
        <taxon>Gnathifera</taxon>
        <taxon>Rotifera</taxon>
        <taxon>Eurotatoria</taxon>
        <taxon>Monogononta</taxon>
        <taxon>Pseudotrocha</taxon>
        <taxon>Ploima</taxon>
        <taxon>Brachionidae</taxon>
        <taxon>Brachionus</taxon>
    </lineage>
</organism>
<reference evidence="1 2" key="1">
    <citation type="journal article" date="2018" name="Sci. Rep.">
        <title>Genomic signatures of local adaptation to the degree of environmental predictability in rotifers.</title>
        <authorList>
            <person name="Franch-Gras L."/>
            <person name="Hahn C."/>
            <person name="Garcia-Roger E.M."/>
            <person name="Carmona M.J."/>
            <person name="Serra M."/>
            <person name="Gomez A."/>
        </authorList>
    </citation>
    <scope>NUCLEOTIDE SEQUENCE [LARGE SCALE GENOMIC DNA]</scope>
    <source>
        <strain evidence="1">HYR1</strain>
    </source>
</reference>
<keyword evidence="2" id="KW-1185">Reference proteome</keyword>
<name>A0A3M7RX08_BRAPC</name>
<proteinExistence type="predicted"/>
<evidence type="ECO:0000313" key="2">
    <source>
        <dbReference type="Proteomes" id="UP000276133"/>
    </source>
</evidence>
<protein>
    <submittedName>
        <fullName evidence="1">Uncharacterized protein</fullName>
    </submittedName>
</protein>
<dbReference type="EMBL" id="REGN01002437">
    <property type="protein sequence ID" value="RNA28094.1"/>
    <property type="molecule type" value="Genomic_DNA"/>
</dbReference>
<dbReference type="AlphaFoldDB" id="A0A3M7RX08"/>
<sequence>MQLFIDLVLFLTHFELKLHNFDSLIYFFKNITDVKSQITFFRKVSRFDFLLKFLLNKSYN</sequence>